<keyword evidence="2" id="KW-1185">Reference proteome</keyword>
<evidence type="ECO:0000313" key="1">
    <source>
        <dbReference type="EMBL" id="KAK3316782.1"/>
    </source>
</evidence>
<accession>A0AAE0I261</accession>
<reference evidence="1" key="1">
    <citation type="journal article" date="2023" name="Mol. Phylogenet. Evol.">
        <title>Genome-scale phylogeny and comparative genomics of the fungal order Sordariales.</title>
        <authorList>
            <person name="Hensen N."/>
            <person name="Bonometti L."/>
            <person name="Westerberg I."/>
            <person name="Brannstrom I.O."/>
            <person name="Guillou S."/>
            <person name="Cros-Aarteil S."/>
            <person name="Calhoun S."/>
            <person name="Haridas S."/>
            <person name="Kuo A."/>
            <person name="Mondo S."/>
            <person name="Pangilinan J."/>
            <person name="Riley R."/>
            <person name="LaButti K."/>
            <person name="Andreopoulos B."/>
            <person name="Lipzen A."/>
            <person name="Chen C."/>
            <person name="Yan M."/>
            <person name="Daum C."/>
            <person name="Ng V."/>
            <person name="Clum A."/>
            <person name="Steindorff A."/>
            <person name="Ohm R.A."/>
            <person name="Martin F."/>
            <person name="Silar P."/>
            <person name="Natvig D.O."/>
            <person name="Lalanne C."/>
            <person name="Gautier V."/>
            <person name="Ament-Velasquez S.L."/>
            <person name="Kruys A."/>
            <person name="Hutchinson M.I."/>
            <person name="Powell A.J."/>
            <person name="Barry K."/>
            <person name="Miller A.N."/>
            <person name="Grigoriev I.V."/>
            <person name="Debuchy R."/>
            <person name="Gladieux P."/>
            <person name="Hiltunen Thoren M."/>
            <person name="Johannesson H."/>
        </authorList>
    </citation>
    <scope>NUCLEOTIDE SEQUENCE</scope>
    <source>
        <strain evidence="1">CBS 118394</strain>
    </source>
</reference>
<gene>
    <name evidence="1" type="ORF">B0H66DRAFT_305683</name>
</gene>
<dbReference type="AlphaFoldDB" id="A0AAE0I261"/>
<organism evidence="1 2">
    <name type="scientific">Apodospora peruviana</name>
    <dbReference type="NCBI Taxonomy" id="516989"/>
    <lineage>
        <taxon>Eukaryota</taxon>
        <taxon>Fungi</taxon>
        <taxon>Dikarya</taxon>
        <taxon>Ascomycota</taxon>
        <taxon>Pezizomycotina</taxon>
        <taxon>Sordariomycetes</taxon>
        <taxon>Sordariomycetidae</taxon>
        <taxon>Sordariales</taxon>
        <taxon>Lasiosphaeriaceae</taxon>
        <taxon>Apodospora</taxon>
    </lineage>
</organism>
<proteinExistence type="predicted"/>
<evidence type="ECO:0000313" key="2">
    <source>
        <dbReference type="Proteomes" id="UP001283341"/>
    </source>
</evidence>
<dbReference type="InterPro" id="IPR011008">
    <property type="entry name" value="Dimeric_a/b-barrel"/>
</dbReference>
<dbReference type="SUPFAM" id="SSF54909">
    <property type="entry name" value="Dimeric alpha+beta barrel"/>
    <property type="match status" value="1"/>
</dbReference>
<dbReference type="Proteomes" id="UP001283341">
    <property type="component" value="Unassembled WGS sequence"/>
</dbReference>
<comment type="caution">
    <text evidence="1">The sequence shown here is derived from an EMBL/GenBank/DDBJ whole genome shotgun (WGS) entry which is preliminary data.</text>
</comment>
<reference evidence="1" key="2">
    <citation type="submission" date="2023-06" db="EMBL/GenBank/DDBJ databases">
        <authorList>
            <consortium name="Lawrence Berkeley National Laboratory"/>
            <person name="Haridas S."/>
            <person name="Hensen N."/>
            <person name="Bonometti L."/>
            <person name="Westerberg I."/>
            <person name="Brannstrom I.O."/>
            <person name="Guillou S."/>
            <person name="Cros-Aarteil S."/>
            <person name="Calhoun S."/>
            <person name="Kuo A."/>
            <person name="Mondo S."/>
            <person name="Pangilinan J."/>
            <person name="Riley R."/>
            <person name="Labutti K."/>
            <person name="Andreopoulos B."/>
            <person name="Lipzen A."/>
            <person name="Chen C."/>
            <person name="Yanf M."/>
            <person name="Daum C."/>
            <person name="Ng V."/>
            <person name="Clum A."/>
            <person name="Steindorff A."/>
            <person name="Ohm R."/>
            <person name="Martin F."/>
            <person name="Silar P."/>
            <person name="Natvig D."/>
            <person name="Lalanne C."/>
            <person name="Gautier V."/>
            <person name="Ament-Velasquez S.L."/>
            <person name="Kruys A."/>
            <person name="Hutchinson M.I."/>
            <person name="Powell A.J."/>
            <person name="Barry K."/>
            <person name="Miller A.N."/>
            <person name="Grigoriev I.V."/>
            <person name="Debuchy R."/>
            <person name="Gladieux P."/>
            <person name="Thoren M.H."/>
            <person name="Johannesson H."/>
        </authorList>
    </citation>
    <scope>NUCLEOTIDE SEQUENCE</scope>
    <source>
        <strain evidence="1">CBS 118394</strain>
    </source>
</reference>
<name>A0AAE0I261_9PEZI</name>
<sequence>MSSASGSGVFLVQSRIAARSAKDTVLTPEIFRKWYEDVHIPDVLATPNIEAAFRYQITTSPEKASHPYLAIYPLDDLSWVQDKEDAFFKIPLHSDVLPNESRFIFDVADFDMRFYETVVSTAPGAGLKGPAKNVVLVPIDESAFNAATTVEDREKLLGGSVSGDSDAVRSTLFRLLFVPTEVTSDGKEKAPNSVAKYLALHEFDKVPVAGTVGEAGRSFSLLRAFGDVNKTWP</sequence>
<dbReference type="EMBL" id="JAUEDM010000005">
    <property type="protein sequence ID" value="KAK3316782.1"/>
    <property type="molecule type" value="Genomic_DNA"/>
</dbReference>
<protein>
    <submittedName>
        <fullName evidence="1">Uncharacterized protein</fullName>
    </submittedName>
</protein>